<organism evidence="1 2">
    <name type="scientific">Pontivivens marinum</name>
    <dbReference type="NCBI Taxonomy" id="1690039"/>
    <lineage>
        <taxon>Bacteria</taxon>
        <taxon>Pseudomonadati</taxon>
        <taxon>Pseudomonadota</taxon>
        <taxon>Alphaproteobacteria</taxon>
        <taxon>Rhodobacterales</taxon>
        <taxon>Paracoccaceae</taxon>
        <taxon>Pontivivens</taxon>
    </lineage>
</organism>
<accession>A0A2C9CWN4</accession>
<sequence length="146" mass="16639">MILYPIMYLPKRTAFRCLSRRVRVHGYANTTDLTRRWQVDRKTARTALDQAGVLPSTVHASPRYAWADILRKIEGWPDQAIALMDLSVPLRRTAEIAEALSVSCPTVRNYGSLGRLHEVRLTERTVRYAMPHVCENQSEEKTEGSG</sequence>
<proteinExistence type="predicted"/>
<dbReference type="EMBL" id="OCTN01000019">
    <property type="protein sequence ID" value="SOH95704.1"/>
    <property type="molecule type" value="Genomic_DNA"/>
</dbReference>
<reference evidence="2" key="1">
    <citation type="submission" date="2017-09" db="EMBL/GenBank/DDBJ databases">
        <authorList>
            <person name="Varghese N."/>
            <person name="Submissions S."/>
        </authorList>
    </citation>
    <scope>NUCLEOTIDE SEQUENCE [LARGE SCALE GENOMIC DNA]</scope>
    <source>
        <strain evidence="2">C7</strain>
    </source>
</reference>
<dbReference type="AlphaFoldDB" id="A0A2C9CWN4"/>
<evidence type="ECO:0000313" key="1">
    <source>
        <dbReference type="EMBL" id="SOH95704.1"/>
    </source>
</evidence>
<keyword evidence="2" id="KW-1185">Reference proteome</keyword>
<name>A0A2C9CWN4_9RHOB</name>
<dbReference type="Proteomes" id="UP000220034">
    <property type="component" value="Unassembled WGS sequence"/>
</dbReference>
<protein>
    <submittedName>
        <fullName evidence="1">Uncharacterized protein</fullName>
    </submittedName>
</protein>
<evidence type="ECO:0000313" key="2">
    <source>
        <dbReference type="Proteomes" id="UP000220034"/>
    </source>
</evidence>
<gene>
    <name evidence="1" type="ORF">SAMN06273572_1194</name>
</gene>